<keyword evidence="3" id="KW-1185">Reference proteome</keyword>
<dbReference type="Pfam" id="PF01145">
    <property type="entry name" value="Band_7"/>
    <property type="match status" value="1"/>
</dbReference>
<protein>
    <recommendedName>
        <fullName evidence="1">Band 7 domain-containing protein</fullName>
    </recommendedName>
</protein>
<proteinExistence type="predicted"/>
<dbReference type="AlphaFoldDB" id="A0A0J6T9P9"/>
<evidence type="ECO:0000259" key="1">
    <source>
        <dbReference type="Pfam" id="PF01145"/>
    </source>
</evidence>
<dbReference type="Proteomes" id="UP000035955">
    <property type="component" value="Unassembled WGS sequence"/>
</dbReference>
<organism evidence="2 3">
    <name type="scientific">Methylobacterium variabile</name>
    <dbReference type="NCBI Taxonomy" id="298794"/>
    <lineage>
        <taxon>Bacteria</taxon>
        <taxon>Pseudomonadati</taxon>
        <taxon>Pseudomonadota</taxon>
        <taxon>Alphaproteobacteria</taxon>
        <taxon>Hyphomicrobiales</taxon>
        <taxon>Methylobacteriaceae</taxon>
        <taxon>Methylobacterium</taxon>
    </lineage>
</organism>
<dbReference type="InterPro" id="IPR043202">
    <property type="entry name" value="Band-7_stomatin-like"/>
</dbReference>
<feature type="domain" description="Band 7" evidence="1">
    <location>
        <begin position="4"/>
        <end position="169"/>
    </location>
</feature>
<dbReference type="PANTHER" id="PTHR10264:SF83">
    <property type="entry name" value="BLL5629 PROTEIN"/>
    <property type="match status" value="1"/>
</dbReference>
<dbReference type="EMBL" id="LABY01000017">
    <property type="protein sequence ID" value="KMO42617.1"/>
    <property type="molecule type" value="Genomic_DNA"/>
</dbReference>
<comment type="caution">
    <text evidence="2">The sequence shown here is derived from an EMBL/GenBank/DDBJ whole genome shotgun (WGS) entry which is preliminary data.</text>
</comment>
<dbReference type="InterPro" id="IPR001107">
    <property type="entry name" value="Band_7"/>
</dbReference>
<dbReference type="GO" id="GO:0005886">
    <property type="term" value="C:plasma membrane"/>
    <property type="evidence" value="ECO:0007669"/>
    <property type="project" value="InterPro"/>
</dbReference>
<sequence>MSRTIHEWEQGLLYVDGRFAGVLGPGRSRTLGRSDRLVVTLPRGLSFENLFALKVTSADRLLYRVSATIAFEIVDPRAAHAGNYREALKLAVTDALVHAAARSVEAMLADRPGLGAALASDVPQPVAGCRLASITVTALTLPPDPRRLYVEVERARLESQAALERARGEQAALRSLANAARMLKGNPELMNLRLIQALSPSGGKGGATLVLGRDALVAARPGDAATMEQDS</sequence>
<evidence type="ECO:0000313" key="2">
    <source>
        <dbReference type="EMBL" id="KMO42617.1"/>
    </source>
</evidence>
<dbReference type="PATRIC" id="fig|298794.3.peg.2036"/>
<dbReference type="PANTHER" id="PTHR10264">
    <property type="entry name" value="BAND 7 PROTEIN-RELATED"/>
    <property type="match status" value="1"/>
</dbReference>
<reference evidence="2 3" key="1">
    <citation type="submission" date="2015-03" db="EMBL/GenBank/DDBJ databases">
        <title>Genome sequencing of Methylobacterium variabile DSM 16961.</title>
        <authorList>
            <person name="Chaudhry V."/>
            <person name="Patil P.B."/>
        </authorList>
    </citation>
    <scope>NUCLEOTIDE SEQUENCE [LARGE SCALE GENOMIC DNA]</scope>
    <source>
        <strain evidence="2 3">DSM 16961</strain>
    </source>
</reference>
<dbReference type="InterPro" id="IPR001972">
    <property type="entry name" value="Stomatin_HflK_fam"/>
</dbReference>
<evidence type="ECO:0000313" key="3">
    <source>
        <dbReference type="Proteomes" id="UP000035955"/>
    </source>
</evidence>
<gene>
    <name evidence="2" type="ORF">VQ02_02550</name>
</gene>
<accession>A0A0J6T9P9</accession>
<dbReference type="PRINTS" id="PR00721">
    <property type="entry name" value="STOMATIN"/>
</dbReference>
<name>A0A0J6T9P9_9HYPH</name>